<dbReference type="EMBL" id="MZ936315">
    <property type="protein sequence ID" value="UAW10027.1"/>
    <property type="molecule type" value="Genomic_DNA"/>
</dbReference>
<protein>
    <submittedName>
        <fullName evidence="3">Tailspike protein</fullName>
    </submittedName>
</protein>
<gene>
    <name evidence="3" type="ORF">APK15_48</name>
</gene>
<evidence type="ECO:0000313" key="4">
    <source>
        <dbReference type="Proteomes" id="UP000827960"/>
    </source>
</evidence>
<dbReference type="Pfam" id="PF22442">
    <property type="entry name" value="Gp49_Pectate_lyase_like"/>
    <property type="match status" value="1"/>
</dbReference>
<evidence type="ECO:0000313" key="3">
    <source>
        <dbReference type="EMBL" id="UAW10027.1"/>
    </source>
</evidence>
<evidence type="ECO:0000256" key="1">
    <source>
        <dbReference type="SAM" id="Coils"/>
    </source>
</evidence>
<keyword evidence="1" id="KW-0175">Coiled coil</keyword>
<dbReference type="Proteomes" id="UP000827960">
    <property type="component" value="Segment"/>
</dbReference>
<proteinExistence type="predicted"/>
<sequence length="750" mass="81389">MNILRSFTETVVTTPTDTFPISFEYDEKYDAVHVFLNDVAVEDLGYTVSQVNAVTLKVEPAIPEGTVRIERETDIDKMKYIFDAGALFIDQNVDADFKQIVHSQQEVRDGFIKLRSDVLPLVQGLQEALKQAQEASEAAQEAADAAEEAAQTARSAENVINNDGRNQQQLNDIFLATTQYITFYMFGARTTIADNRDAIIATYQYSNLHKIPIVEKSGAVYTYGDAINMQLEYVNIDSDVTLSGKGITIQGTITDITPVTAPVLNRGSTQLSITGPINPDDVLLIRDKTTSSFSAHRTYYYRGEMRGVQAYASGVVTLDSPLEDTYSATNLEIALIKPVKINIKGGFKTITSDAYSLRIRYASNFYIDATVMNINGSTAGLSVAKSYRGTIVGKYYKTGNSSTGTDYGLSIGNSQDIIIKPTFAFGYRHAIATGGDDTVGSVPCRRIRIDGGILANDPASQLHVADFHGNTIDSSYSNSTIFGRVSLSGYNTKSRSNTLVLPAGDVRAPIALNEVVGGVIGSYNDTIYLSDSTAVLNWGTSTFANAVVKPLRVDLIGLRTFGVGKLIGLMSMVATKGDQTINLDDFELENVSTLTRLITYVPVTGNVTPKLFRVKNPDYKLPNDIIILAGATGLDTARDFYTRSGTSTGGTWVQYGDGRMEITQRLTLGRGAVNIAFGSLFKTPTTRWNFPKAFADASKVVVNMTPVDAVSVSNIVAAPTTTYVDITTITAQQYANASWAVAITAKGTWF</sequence>
<dbReference type="InterPro" id="IPR054136">
    <property type="entry name" value="Gp49_pectate_lyase-like"/>
</dbReference>
<feature type="domain" description="Gp49 pectin lyase-like" evidence="2">
    <location>
        <begin position="376"/>
        <end position="529"/>
    </location>
</feature>
<accession>A0AAE8XKB6</accession>
<name>A0AAE8XKB6_9CAUD</name>
<keyword evidence="4" id="KW-1185">Reference proteome</keyword>
<reference evidence="3 4" key="1">
    <citation type="submission" date="2021-08" db="EMBL/GenBank/DDBJ databases">
        <authorList>
            <person name="Shneider M.M."/>
            <person name="Timoshina O.Y."/>
            <person name="Popova A.V."/>
            <person name="Mikhailova Y.V."/>
            <person name="Yanushevich Y.G."/>
            <person name="Shelenkov A.A."/>
            <person name="Miroshnikov K.A."/>
        </authorList>
    </citation>
    <scope>NUCLEOTIDE SEQUENCE [LARGE SCALE GENOMIC DNA]</scope>
</reference>
<evidence type="ECO:0000259" key="2">
    <source>
        <dbReference type="Pfam" id="PF22442"/>
    </source>
</evidence>
<feature type="coiled-coil region" evidence="1">
    <location>
        <begin position="122"/>
        <end position="159"/>
    </location>
</feature>
<organism evidence="3 4">
    <name type="scientific">Acinetobacter phage APK15</name>
    <dbReference type="NCBI Taxonomy" id="2873374"/>
    <lineage>
        <taxon>Viruses</taxon>
        <taxon>Duplodnaviria</taxon>
        <taxon>Heunggongvirae</taxon>
        <taxon>Uroviricota</taxon>
        <taxon>Caudoviricetes</taxon>
        <taxon>Autographivirales</taxon>
        <taxon>Autoscriptoviridae</taxon>
        <taxon>Beijerinckvirinae</taxon>
        <taxon>Friunavirus</taxon>
        <taxon>Friunavirus APK15</taxon>
    </lineage>
</organism>